<dbReference type="AlphaFoldDB" id="A0AAE8ZLX9"/>
<sequence length="185" mass="20323">MFAFVFLSFLISTVYSCAPTVPVSTTTISPNITSTFSPSTTTISSSTSNISTTTSSLDSTTTTIRNCCEWPFPNQGVNTVDPIIDLWNQCDGPVTFSCTINNETMFLLPTHGIAVNIDINGLYTELDLDTQVAFPEMATTIYGNITCNTTSHLWQLNSNFQYNTFACAYQWTNGTWFWGTSSTSV</sequence>
<dbReference type="Proteomes" id="UP000827892">
    <property type="component" value="Chromosome X"/>
</dbReference>
<feature type="signal peptide" evidence="1">
    <location>
        <begin position="1"/>
        <end position="16"/>
    </location>
</feature>
<gene>
    <name evidence="2" type="ORF">L3Y34_010634</name>
</gene>
<feature type="chain" id="PRO_5042240003" evidence="1">
    <location>
        <begin position="17"/>
        <end position="185"/>
    </location>
</feature>
<evidence type="ECO:0000256" key="1">
    <source>
        <dbReference type="SAM" id="SignalP"/>
    </source>
</evidence>
<evidence type="ECO:0000313" key="2">
    <source>
        <dbReference type="EMBL" id="ULT80185.1"/>
    </source>
</evidence>
<keyword evidence="1" id="KW-0732">Signal</keyword>
<dbReference type="EMBL" id="CP090896">
    <property type="protein sequence ID" value="ULT80185.1"/>
    <property type="molecule type" value="Genomic_DNA"/>
</dbReference>
<name>A0AAE8ZLX9_CAEBR</name>
<proteinExistence type="predicted"/>
<accession>A0AAE8ZLX9</accession>
<protein>
    <submittedName>
        <fullName evidence="2">Uncharacterized protein</fullName>
    </submittedName>
</protein>
<evidence type="ECO:0000313" key="3">
    <source>
        <dbReference type="Proteomes" id="UP000827892"/>
    </source>
</evidence>
<organism evidence="2 3">
    <name type="scientific">Caenorhabditis briggsae</name>
    <dbReference type="NCBI Taxonomy" id="6238"/>
    <lineage>
        <taxon>Eukaryota</taxon>
        <taxon>Metazoa</taxon>
        <taxon>Ecdysozoa</taxon>
        <taxon>Nematoda</taxon>
        <taxon>Chromadorea</taxon>
        <taxon>Rhabditida</taxon>
        <taxon>Rhabditina</taxon>
        <taxon>Rhabditomorpha</taxon>
        <taxon>Rhabditoidea</taxon>
        <taxon>Rhabditidae</taxon>
        <taxon>Peloderinae</taxon>
        <taxon>Caenorhabditis</taxon>
    </lineage>
</organism>
<reference evidence="2 3" key="1">
    <citation type="submission" date="2022-05" db="EMBL/GenBank/DDBJ databases">
        <title>Chromosome-level reference genomes for two strains of Caenorhabditis briggsae: an improved platform for comparative genomics.</title>
        <authorList>
            <person name="Stevens L."/>
            <person name="Andersen E.C."/>
        </authorList>
    </citation>
    <scope>NUCLEOTIDE SEQUENCE [LARGE SCALE GENOMIC DNA]</scope>
    <source>
        <strain evidence="2">QX1410_ONT</strain>
        <tissue evidence="2">Whole-organism</tissue>
    </source>
</reference>